<feature type="transmembrane region" description="Helical" evidence="10">
    <location>
        <begin position="264"/>
        <end position="283"/>
    </location>
</feature>
<feature type="transmembrane region" description="Helical" evidence="10">
    <location>
        <begin position="295"/>
        <end position="313"/>
    </location>
</feature>
<feature type="transmembrane region" description="Helical" evidence="10">
    <location>
        <begin position="379"/>
        <end position="401"/>
    </location>
</feature>
<evidence type="ECO:0000256" key="6">
    <source>
        <dbReference type="ARBA" id="ARBA00023136"/>
    </source>
</evidence>
<evidence type="ECO:0000313" key="14">
    <source>
        <dbReference type="Proteomes" id="UP000007797"/>
    </source>
</evidence>
<evidence type="ECO:0000256" key="10">
    <source>
        <dbReference type="SAM" id="Phobius"/>
    </source>
</evidence>
<keyword evidence="3 10" id="KW-0812">Transmembrane</keyword>
<dbReference type="KEGG" id="dfa:DFA_04224"/>
<dbReference type="OrthoDB" id="20424at2759"/>
<dbReference type="GO" id="GO:0004888">
    <property type="term" value="F:transmembrane signaling receptor activity"/>
    <property type="evidence" value="ECO:0007669"/>
    <property type="project" value="InterPro"/>
</dbReference>
<dbReference type="Proteomes" id="UP000007797">
    <property type="component" value="Unassembled WGS sequence"/>
</dbReference>
<feature type="transmembrane region" description="Helical" evidence="10">
    <location>
        <begin position="466"/>
        <end position="485"/>
    </location>
</feature>
<dbReference type="InterPro" id="IPR017981">
    <property type="entry name" value="GPCR_2-like_7TM"/>
</dbReference>
<feature type="transmembrane region" description="Helical" evidence="10">
    <location>
        <begin position="525"/>
        <end position="543"/>
    </location>
</feature>
<gene>
    <name evidence="13" type="primary">fslM-2</name>
    <name evidence="13" type="ORF">DFA_04224</name>
</gene>
<evidence type="ECO:0000259" key="12">
    <source>
        <dbReference type="PROSITE" id="PS50261"/>
    </source>
</evidence>
<dbReference type="GO" id="GO:0007166">
    <property type="term" value="P:cell surface receptor signaling pathway"/>
    <property type="evidence" value="ECO:0007669"/>
    <property type="project" value="InterPro"/>
</dbReference>
<dbReference type="GO" id="GO:0016020">
    <property type="term" value="C:membrane"/>
    <property type="evidence" value="ECO:0007669"/>
    <property type="project" value="UniProtKB-SubCell"/>
</dbReference>
<evidence type="ECO:0000256" key="2">
    <source>
        <dbReference type="ARBA" id="ARBA00008077"/>
    </source>
</evidence>
<feature type="signal peptide" evidence="11">
    <location>
        <begin position="1"/>
        <end position="22"/>
    </location>
</feature>
<evidence type="ECO:0000313" key="13">
    <source>
        <dbReference type="EMBL" id="EGG18728.1"/>
    </source>
</evidence>
<name>F4Q1M7_CACFS</name>
<comment type="similarity">
    <text evidence="2">Belongs to the G-protein coupled receptor Fz/Smo family.</text>
</comment>
<feature type="chain" id="PRO_5003313613" evidence="11">
    <location>
        <begin position="23"/>
        <end position="640"/>
    </location>
</feature>
<dbReference type="RefSeq" id="XP_004366632.1">
    <property type="nucleotide sequence ID" value="XM_004366575.1"/>
</dbReference>
<proteinExistence type="inferred from homology"/>
<feature type="region of interest" description="Disordered" evidence="9">
    <location>
        <begin position="573"/>
        <end position="640"/>
    </location>
</feature>
<evidence type="ECO:0000256" key="3">
    <source>
        <dbReference type="ARBA" id="ARBA00022692"/>
    </source>
</evidence>
<sequence length="640" mass="72159">MDIKAVVVVFLILATLTTSVYSNQLANQINGDYYYPIDQGAKCEPYIGDRPDFPLCGGLLANPNSIYVNSTTNQTYLRTQTETYFQLVQLIGPQECQSDTATYINLCSFFFLECLNVTVNDTVTNTSTVVVLPRRTCQNNCYQAATEKCQIPETLFNCSKGDPAFGNDYIPSYPVNGSLYNLTEFGGTFDYKVQCLNPLLYVNGSYNQKSCPLPLLLFNSTMSHEQGGKEGYFYVTNSSACVLPCPLPIFTENQWDSLFTFHDVIAYLSFFGSLFTFVTFACLNQFKTANDKNLALFLTSIFLMSLSGVLNNFMGRGSTESFLCPSQIRSTSSEDGMCVFNAFLFQFSALNSAAWWCVIAIEIYYTITHLTKKLELFKYYLAGITIFTLVFSFVPLGLKVYGYNKGNFMCWIVGGDVYENVFLWVPLGVALTIASVLIVLVMIEIFKVVRATGRGGSLIILEAKPMLMVIAIYFSYVYLFFWNYYSDNVVTKRIYDTEVPSFSQCLFSGRSDCTLRGPDFGMMAAYVYFLRIYGLYSFFIYGFSAKSRKIWKRSIFIHNRLVQGILARFQNRFRGSGGDKTKTNPTESTNHPSAGSNASRTISKIDVESTMKSLDYNSDSEEDLDDNEIKLQQRDVSTPF</sequence>
<dbReference type="PANTHER" id="PTHR31787">
    <property type="entry name" value="G-PROTEIN-COUPLED RECEPTOR GPCR FAMILY PROTEIN"/>
    <property type="match status" value="1"/>
</dbReference>
<evidence type="ECO:0000256" key="1">
    <source>
        <dbReference type="ARBA" id="ARBA00004141"/>
    </source>
</evidence>
<dbReference type="PANTHER" id="PTHR31787:SF10">
    <property type="entry name" value="FRIZZLED AND SMOOTHENED-LIKE PROTEIN L-RELATED"/>
    <property type="match status" value="1"/>
</dbReference>
<feature type="transmembrane region" description="Helical" evidence="10">
    <location>
        <begin position="343"/>
        <end position="367"/>
    </location>
</feature>
<evidence type="ECO:0000256" key="4">
    <source>
        <dbReference type="ARBA" id="ARBA00022729"/>
    </source>
</evidence>
<dbReference type="EMBL" id="GL883018">
    <property type="protein sequence ID" value="EGG18728.1"/>
    <property type="molecule type" value="Genomic_DNA"/>
</dbReference>
<keyword evidence="6 10" id="KW-0472">Membrane</keyword>
<dbReference type="STRING" id="1054147.F4Q1M7"/>
<keyword evidence="5 10" id="KW-1133">Transmembrane helix</keyword>
<keyword evidence="7 13" id="KW-0675">Receptor</keyword>
<feature type="transmembrane region" description="Helical" evidence="10">
    <location>
        <begin position="421"/>
        <end position="446"/>
    </location>
</feature>
<evidence type="ECO:0000256" key="11">
    <source>
        <dbReference type="SAM" id="SignalP"/>
    </source>
</evidence>
<dbReference type="OMA" id="IFCIRIY"/>
<dbReference type="PROSITE" id="PS50261">
    <property type="entry name" value="G_PROTEIN_RECEP_F2_4"/>
    <property type="match status" value="1"/>
</dbReference>
<evidence type="ECO:0000256" key="7">
    <source>
        <dbReference type="ARBA" id="ARBA00023170"/>
    </source>
</evidence>
<protein>
    <submittedName>
        <fullName evidence="13">G-protein-coupled receptor family protein</fullName>
    </submittedName>
</protein>
<dbReference type="InterPro" id="IPR050949">
    <property type="entry name" value="GPCR_Fz/Smo-like"/>
</dbReference>
<feature type="domain" description="G-protein coupled receptors family 2 profile 2" evidence="12">
    <location>
        <begin position="255"/>
        <end position="545"/>
    </location>
</feature>
<keyword evidence="14" id="KW-1185">Reference proteome</keyword>
<reference evidence="14" key="1">
    <citation type="journal article" date="2011" name="Genome Res.">
        <title>Phylogeny-wide analysis of social amoeba genomes highlights ancient origins for complex intercellular communication.</title>
        <authorList>
            <person name="Heidel A.J."/>
            <person name="Lawal H.M."/>
            <person name="Felder M."/>
            <person name="Schilde C."/>
            <person name="Helps N.R."/>
            <person name="Tunggal B."/>
            <person name="Rivero F."/>
            <person name="John U."/>
            <person name="Schleicher M."/>
            <person name="Eichinger L."/>
            <person name="Platzer M."/>
            <person name="Noegel A.A."/>
            <person name="Schaap P."/>
            <person name="Gloeckner G."/>
        </authorList>
    </citation>
    <scope>NUCLEOTIDE SEQUENCE [LARGE SCALE GENOMIC DNA]</scope>
    <source>
        <strain evidence="14">SH3</strain>
    </source>
</reference>
<dbReference type="AlphaFoldDB" id="F4Q1M7"/>
<feature type="compositionally biased region" description="Polar residues" evidence="9">
    <location>
        <begin position="583"/>
        <end position="602"/>
    </location>
</feature>
<comment type="subcellular location">
    <subcellularLocation>
        <location evidence="1">Membrane</location>
        <topology evidence="1">Multi-pass membrane protein</topology>
    </subcellularLocation>
</comment>
<evidence type="ECO:0000256" key="8">
    <source>
        <dbReference type="ARBA" id="ARBA00023180"/>
    </source>
</evidence>
<evidence type="ECO:0000256" key="5">
    <source>
        <dbReference type="ARBA" id="ARBA00022989"/>
    </source>
</evidence>
<keyword evidence="8" id="KW-0325">Glycoprotein</keyword>
<accession>F4Q1M7</accession>
<dbReference type="GeneID" id="14870723"/>
<keyword evidence="4 11" id="KW-0732">Signal</keyword>
<dbReference type="Gene3D" id="1.20.1070.10">
    <property type="entry name" value="Rhodopsin 7-helix transmembrane proteins"/>
    <property type="match status" value="1"/>
</dbReference>
<evidence type="ECO:0000256" key="9">
    <source>
        <dbReference type="SAM" id="MobiDB-lite"/>
    </source>
</evidence>
<organism evidence="13 14">
    <name type="scientific">Cavenderia fasciculata</name>
    <name type="common">Slime mold</name>
    <name type="synonym">Dictyostelium fasciculatum</name>
    <dbReference type="NCBI Taxonomy" id="261658"/>
    <lineage>
        <taxon>Eukaryota</taxon>
        <taxon>Amoebozoa</taxon>
        <taxon>Evosea</taxon>
        <taxon>Eumycetozoa</taxon>
        <taxon>Dictyostelia</taxon>
        <taxon>Acytosteliales</taxon>
        <taxon>Cavenderiaceae</taxon>
        <taxon>Cavenderia</taxon>
    </lineage>
</organism>